<dbReference type="Proteomes" id="UP001253545">
    <property type="component" value="Unassembled WGS sequence"/>
</dbReference>
<protein>
    <submittedName>
        <fullName evidence="1">Uncharacterized protein</fullName>
    </submittedName>
</protein>
<dbReference type="EMBL" id="JAVRHX010000005">
    <property type="protein sequence ID" value="MDT0596097.1"/>
    <property type="molecule type" value="Genomic_DNA"/>
</dbReference>
<evidence type="ECO:0000313" key="2">
    <source>
        <dbReference type="Proteomes" id="UP001253545"/>
    </source>
</evidence>
<keyword evidence="2" id="KW-1185">Reference proteome</keyword>
<name>A0ABU2ZTX4_9ALTE</name>
<gene>
    <name evidence="1" type="ORF">RM552_14685</name>
</gene>
<dbReference type="RefSeq" id="WP_311369623.1">
    <property type="nucleotide sequence ID" value="NZ_JAVRHX010000005.1"/>
</dbReference>
<sequence length="139" mass="15760">MNYTELDANACNLSAQAEQIHSIFFVLEKACESIKTTNRYKFAVEVSSLYEKASKLSDKLLLVYHRENNYFCTESLEFMFALSCSLESLIQHTLEKLDTSDLDGDCLHILNTIYGAKILAVTLREDFETVLKNSTEIAA</sequence>
<evidence type="ECO:0000313" key="1">
    <source>
        <dbReference type="EMBL" id="MDT0596097.1"/>
    </source>
</evidence>
<accession>A0ABU2ZTX4</accession>
<organism evidence="1 2">
    <name type="scientific">Glaciecola petra</name>
    <dbReference type="NCBI Taxonomy" id="3075602"/>
    <lineage>
        <taxon>Bacteria</taxon>
        <taxon>Pseudomonadati</taxon>
        <taxon>Pseudomonadota</taxon>
        <taxon>Gammaproteobacteria</taxon>
        <taxon>Alteromonadales</taxon>
        <taxon>Alteromonadaceae</taxon>
        <taxon>Glaciecola</taxon>
    </lineage>
</organism>
<proteinExistence type="predicted"/>
<reference evidence="1 2" key="1">
    <citation type="submission" date="2023-09" db="EMBL/GenBank/DDBJ databases">
        <authorList>
            <person name="Rey-Velasco X."/>
        </authorList>
    </citation>
    <scope>NUCLEOTIDE SEQUENCE [LARGE SCALE GENOMIC DNA]</scope>
    <source>
        <strain evidence="1 2">P117</strain>
    </source>
</reference>
<comment type="caution">
    <text evidence="1">The sequence shown here is derived from an EMBL/GenBank/DDBJ whole genome shotgun (WGS) entry which is preliminary data.</text>
</comment>